<evidence type="ECO:0000256" key="10">
    <source>
        <dbReference type="ARBA" id="ARBA00022777"/>
    </source>
</evidence>
<comment type="caution">
    <text evidence="25">The sequence shown here is derived from an EMBL/GenBank/DDBJ whole genome shotgun (WGS) entry which is preliminary data.</text>
</comment>
<evidence type="ECO:0000256" key="22">
    <source>
        <dbReference type="PIRNR" id="PIRNR036939"/>
    </source>
</evidence>
<dbReference type="PANTHER" id="PTHR12280:SF20">
    <property type="entry name" value="4'-PHOSPHOPANTETHEINE PHOSPHATASE"/>
    <property type="match status" value="1"/>
</dbReference>
<evidence type="ECO:0000256" key="2">
    <source>
        <dbReference type="ARBA" id="ARBA00001967"/>
    </source>
</evidence>
<dbReference type="PIRSF" id="PIRSF036939">
    <property type="entry name" value="PanK_long"/>
    <property type="match status" value="1"/>
</dbReference>
<keyword evidence="7 22" id="KW-0808">Transferase</keyword>
<accession>A0AAW0LLD2</accession>
<evidence type="ECO:0000256" key="14">
    <source>
        <dbReference type="ARBA" id="ARBA00023211"/>
    </source>
</evidence>
<dbReference type="Gene3D" id="1.20.1700.10">
    <property type="entry name" value="AF1104-like"/>
    <property type="match status" value="1"/>
</dbReference>
<feature type="domain" description="Damage-control phosphatase ARMT1-like metal-binding" evidence="24">
    <location>
        <begin position="567"/>
        <end position="881"/>
    </location>
</feature>
<evidence type="ECO:0000256" key="12">
    <source>
        <dbReference type="ARBA" id="ARBA00022840"/>
    </source>
</evidence>
<organism evidence="25 26">
    <name type="scientific">Quercus suber</name>
    <name type="common">Cork oak</name>
    <dbReference type="NCBI Taxonomy" id="58331"/>
    <lineage>
        <taxon>Eukaryota</taxon>
        <taxon>Viridiplantae</taxon>
        <taxon>Streptophyta</taxon>
        <taxon>Embryophyta</taxon>
        <taxon>Tracheophyta</taxon>
        <taxon>Spermatophyta</taxon>
        <taxon>Magnoliopsida</taxon>
        <taxon>eudicotyledons</taxon>
        <taxon>Gunneridae</taxon>
        <taxon>Pentapetalae</taxon>
        <taxon>rosids</taxon>
        <taxon>fabids</taxon>
        <taxon>Fagales</taxon>
        <taxon>Fagaceae</taxon>
        <taxon>Quercus</taxon>
    </lineage>
</organism>
<comment type="function">
    <text evidence="19">Catalyzes the phosphorylation of pantothenate the first step in CoA biosynthesis. May play a role in the physiological regulation of the intracellular CoA concentration. Functionally redudant with PANK1. The phosphatase activity shows preference for normal or oxidatively damaged intermediates of 4'-phosphopantetheine, which provides strong indirect evidence that the phosphatase activity pre-empts damage in the CoA pathway. Hydrolyzing excess 4'-phosphopantetheine could constitute a directed overflow mechanism to prevent its oxidation to the S-sulfonate, sulfonate, or other forms. Hydrolyzing 4'-phosphopantetheine sulfonate or S-sulfonate would forestall their conversion to inactive forms of CoA and acyl carrier protein.</text>
</comment>
<protein>
    <recommendedName>
        <fullName evidence="21 22">Pantothenate kinase 2</fullName>
        <ecNumber evidence="5 22">2.7.1.33</ecNumber>
    </recommendedName>
</protein>
<comment type="pathway">
    <text evidence="3 22">Cofactor biosynthesis; coenzyme A biosynthesis; CoA from (R)-pantothenate: step 1/5.</text>
</comment>
<dbReference type="AlphaFoldDB" id="A0AAW0LLD2"/>
<evidence type="ECO:0000256" key="19">
    <source>
        <dbReference type="ARBA" id="ARBA00058977"/>
    </source>
</evidence>
<dbReference type="InterPro" id="IPR043129">
    <property type="entry name" value="ATPase_NBD"/>
</dbReference>
<dbReference type="EMBL" id="PKMF04000075">
    <property type="protein sequence ID" value="KAK7852470.1"/>
    <property type="molecule type" value="Genomic_DNA"/>
</dbReference>
<comment type="cofactor">
    <cofactor evidence="1">
        <name>Mn(2+)</name>
        <dbReference type="ChEBI" id="CHEBI:29035"/>
    </cofactor>
</comment>
<dbReference type="InterPro" id="IPR035073">
    <property type="entry name" value="At2g17340_3_helix_bundle"/>
</dbReference>
<dbReference type="InterPro" id="IPR002791">
    <property type="entry name" value="ARMT1-like_metal-bd"/>
</dbReference>
<dbReference type="GO" id="GO:0004594">
    <property type="term" value="F:pantothenate kinase activity"/>
    <property type="evidence" value="ECO:0007669"/>
    <property type="project" value="UniProtKB-UniRule"/>
</dbReference>
<keyword evidence="9 22" id="KW-0547">Nucleotide-binding</keyword>
<evidence type="ECO:0000313" key="25">
    <source>
        <dbReference type="EMBL" id="KAK7852470.1"/>
    </source>
</evidence>
<evidence type="ECO:0000256" key="3">
    <source>
        <dbReference type="ARBA" id="ARBA00005225"/>
    </source>
</evidence>
<evidence type="ECO:0000259" key="24">
    <source>
        <dbReference type="Pfam" id="PF01937"/>
    </source>
</evidence>
<evidence type="ECO:0000256" key="4">
    <source>
        <dbReference type="ARBA" id="ARBA00005538"/>
    </source>
</evidence>
<evidence type="ECO:0000256" key="17">
    <source>
        <dbReference type="ARBA" id="ARBA00050986"/>
    </source>
</evidence>
<dbReference type="InterPro" id="IPR015844">
    <property type="entry name" value="PanK_long"/>
</dbReference>
<dbReference type="Gene3D" id="3.30.420.40">
    <property type="match status" value="1"/>
</dbReference>
<evidence type="ECO:0000256" key="8">
    <source>
        <dbReference type="ARBA" id="ARBA00022723"/>
    </source>
</evidence>
<dbReference type="NCBIfam" id="TIGR00555">
    <property type="entry name" value="panK_eukar"/>
    <property type="match status" value="1"/>
</dbReference>
<name>A0AAW0LLD2_QUESU</name>
<comment type="cofactor">
    <cofactor evidence="2">
        <name>Ni(2+)</name>
        <dbReference type="ChEBI" id="CHEBI:49786"/>
    </cofactor>
</comment>
<dbReference type="FunFam" id="3.30.420.40:FF:000273">
    <property type="entry name" value="Pantothenate kinase 2"/>
    <property type="match status" value="1"/>
</dbReference>
<dbReference type="InterPro" id="IPR004567">
    <property type="entry name" value="Type_II_PanK"/>
</dbReference>
<dbReference type="SUPFAM" id="SSF53067">
    <property type="entry name" value="Actin-like ATPase domain"/>
    <property type="match status" value="2"/>
</dbReference>
<evidence type="ECO:0000256" key="1">
    <source>
        <dbReference type="ARBA" id="ARBA00001936"/>
    </source>
</evidence>
<comment type="similarity">
    <text evidence="22">Belongs to the type II pantothenate kinase family.</text>
</comment>
<dbReference type="FunFam" id="3.30.420.510:FF:000003">
    <property type="entry name" value="Pantothenate kinase 2"/>
    <property type="match status" value="1"/>
</dbReference>
<keyword evidence="12 22" id="KW-0067">ATP-binding</keyword>
<keyword evidence="8" id="KW-0479">Metal-binding</keyword>
<evidence type="ECO:0000313" key="26">
    <source>
        <dbReference type="Proteomes" id="UP000237347"/>
    </source>
</evidence>
<dbReference type="CDD" id="cd24123">
    <property type="entry name" value="ASKHA_NBD_PanK-II_Pank4"/>
    <property type="match status" value="1"/>
</dbReference>
<dbReference type="GO" id="GO:0005634">
    <property type="term" value="C:nucleus"/>
    <property type="evidence" value="ECO:0007669"/>
    <property type="project" value="TreeGrafter"/>
</dbReference>
<evidence type="ECO:0000256" key="16">
    <source>
        <dbReference type="ARBA" id="ARBA00029319"/>
    </source>
</evidence>
<comment type="catalytic activity">
    <reaction evidence="15">
        <text>(R)-4'-phosphopantetheine + H2O = (R)-pantetheine + phosphate</text>
        <dbReference type="Rhea" id="RHEA:68328"/>
        <dbReference type="ChEBI" id="CHEBI:15377"/>
        <dbReference type="ChEBI" id="CHEBI:16753"/>
        <dbReference type="ChEBI" id="CHEBI:43474"/>
        <dbReference type="ChEBI" id="CHEBI:61723"/>
    </reaction>
    <physiologicalReaction direction="left-to-right" evidence="15">
        <dbReference type="Rhea" id="RHEA:68329"/>
    </physiologicalReaction>
</comment>
<dbReference type="InterPro" id="IPR036075">
    <property type="entry name" value="ARMT-1-like_metal-bd_sf"/>
</dbReference>
<evidence type="ECO:0000256" key="7">
    <source>
        <dbReference type="ARBA" id="ARBA00022679"/>
    </source>
</evidence>
<dbReference type="Gene3D" id="3.40.50.10880">
    <property type="entry name" value="Uncharacterised protein PF01937, DUF89, domain 3"/>
    <property type="match status" value="1"/>
</dbReference>
<keyword evidence="13 22" id="KW-0173">Coenzyme A biosynthesis</keyword>
<dbReference type="SUPFAM" id="SSF111321">
    <property type="entry name" value="AF1104-like"/>
    <property type="match status" value="1"/>
</dbReference>
<evidence type="ECO:0000256" key="20">
    <source>
        <dbReference type="ARBA" id="ARBA00061149"/>
    </source>
</evidence>
<dbReference type="GO" id="GO:0016787">
    <property type="term" value="F:hydrolase activity"/>
    <property type="evidence" value="ECO:0007669"/>
    <property type="project" value="UniProtKB-KW"/>
</dbReference>
<keyword evidence="10 22" id="KW-0418">Kinase</keyword>
<keyword evidence="6" id="KW-0533">Nickel</keyword>
<dbReference type="EC" id="2.7.1.33" evidence="5 22"/>
<comment type="similarity">
    <text evidence="20">In the C-terminal section; belongs to the damage-control phosphatase family. Phosphopantetheine phosphatase II subfamily.</text>
</comment>
<feature type="compositionally biased region" description="Basic and acidic residues" evidence="23">
    <location>
        <begin position="33"/>
        <end position="42"/>
    </location>
</feature>
<keyword evidence="11" id="KW-0378">Hydrolase</keyword>
<gene>
    <name evidence="25" type="primary">PANK2_3</name>
    <name evidence="25" type="ORF">CFP56_038854</name>
</gene>
<dbReference type="GO" id="GO:0015937">
    <property type="term" value="P:coenzyme A biosynthetic process"/>
    <property type="evidence" value="ECO:0007669"/>
    <property type="project" value="UniProtKB-UniRule"/>
</dbReference>
<comment type="catalytic activity">
    <reaction evidence="17">
        <text>(R)-4'-phosphopantothenate + H2O = (R)-pantothenate + phosphate</text>
        <dbReference type="Rhea" id="RHEA:68332"/>
        <dbReference type="ChEBI" id="CHEBI:10986"/>
        <dbReference type="ChEBI" id="CHEBI:15377"/>
        <dbReference type="ChEBI" id="CHEBI:29032"/>
        <dbReference type="ChEBI" id="CHEBI:43474"/>
    </reaction>
    <physiologicalReaction direction="left-to-right" evidence="17">
        <dbReference type="Rhea" id="RHEA:68333"/>
    </physiologicalReaction>
</comment>
<dbReference type="Gene3D" id="3.30.420.510">
    <property type="match status" value="1"/>
</dbReference>
<feature type="region of interest" description="Disordered" evidence="23">
    <location>
        <begin position="33"/>
        <end position="58"/>
    </location>
</feature>
<evidence type="ECO:0000256" key="18">
    <source>
        <dbReference type="ARBA" id="ARBA00051980"/>
    </source>
</evidence>
<sequence>MANLTEDPVLEINGIKVKEEDTNLAIDNKVVVREEGQGERDMSPPGGNSIHRSGSRPQLDLSKAAIEGNFEEKDPIILLPNQSDDISHLAVDLGGSLIKLVYFSRHEDRSSNDKRKKTLKERLGISNGSRRSYPILGGRLHFVKFETNKINECLDFISSKQLHCGGMDSRWHSELPADNNAVIKATGGGAYKFADLFKERLGVSLDKEDEMDCLVAGANFLLKAIRHEAFTHMEGHKEFVQIDHNDLFPYLLVNIGSGVSMIKVDGDGKFQRVSGTNVGGGTYWGLGRLLTKCKSFDELLELSQRGDNRTIDMLVGDIYGGMDYSKIGLSASTIASSFGKAISENKELEDYRPEDISLSLLRMISYNIGQISYLNALRFGLKRIFFGGFFIRGHAYTMDTISFAVQFWSKGEAQAMFLRHEGFLGALGAFMSYEKHGLDDLMVHQLVERFPMGAPYTGGKIHGPPLGDLNEKISWMEKFVRKGTEITAPVPMAPNGTTGLGGFEVPSSKGETLRSDASALNIGVLHLVPTLEVFPLLADPKTYEPNTIDLADPSELEYWFTVLSEHLPDLVDKAVASEGRTEDAKRRGDAFARAFSAHLARLMEEPAAYGKLGLANLLELREECLREFHFVDAYRSIKQRLTMEGQCGHEARLLTLIEGVLAANIFDWGSRACVDLYHKGTIIEIYRMSRNKMQRPWRVDNFDVFKERMFGSGDRKPPPHRRALLFVDNSGADIVLGMLPLARELLRRGTEVVLVANSLPALNDVTAMELPDIVAEAAKHCDILRRAAEAGGLLVDAMINTLDGSKENSSSVPLMVVENGCGSPCIDLRQVSSELAAAAKDADLIILEGMGRSLHTNYNARFKCDALKLAMVKNQRLAEKLIKGNIYDCVCRYEPAS</sequence>
<evidence type="ECO:0000256" key="23">
    <source>
        <dbReference type="SAM" id="MobiDB-lite"/>
    </source>
</evidence>
<dbReference type="FunFam" id="1.20.1700.10:FF:000002">
    <property type="entry name" value="Pantothenate kinase 2"/>
    <property type="match status" value="1"/>
</dbReference>
<keyword evidence="26" id="KW-1185">Reference proteome</keyword>
<reference evidence="25 26" key="1">
    <citation type="journal article" date="2018" name="Sci. Data">
        <title>The draft genome sequence of cork oak.</title>
        <authorList>
            <person name="Ramos A.M."/>
            <person name="Usie A."/>
            <person name="Barbosa P."/>
            <person name="Barros P.M."/>
            <person name="Capote T."/>
            <person name="Chaves I."/>
            <person name="Simoes F."/>
            <person name="Abreu I."/>
            <person name="Carrasquinho I."/>
            <person name="Faro C."/>
            <person name="Guimaraes J.B."/>
            <person name="Mendonca D."/>
            <person name="Nobrega F."/>
            <person name="Rodrigues L."/>
            <person name="Saibo N.J.M."/>
            <person name="Varela M.C."/>
            <person name="Egas C."/>
            <person name="Matos J."/>
            <person name="Miguel C.M."/>
            <person name="Oliveira M.M."/>
            <person name="Ricardo C.P."/>
            <person name="Goncalves S."/>
        </authorList>
    </citation>
    <scope>NUCLEOTIDE SEQUENCE [LARGE SCALE GENOMIC DNA]</scope>
    <source>
        <strain evidence="26">cv. HL8</strain>
    </source>
</reference>
<comment type="catalytic activity">
    <reaction evidence="16">
        <text>(R)-4'-phosphopantetheine sulfonate + H2O = (R)-pantetheine sulfonate + phosphate</text>
        <dbReference type="Rhea" id="RHEA:68336"/>
        <dbReference type="ChEBI" id="CHEBI:15377"/>
        <dbReference type="ChEBI" id="CHEBI:43474"/>
        <dbReference type="ChEBI" id="CHEBI:177300"/>
        <dbReference type="ChEBI" id="CHEBI:177301"/>
    </reaction>
    <physiologicalReaction direction="left-to-right" evidence="16">
        <dbReference type="Rhea" id="RHEA:68337"/>
    </physiologicalReaction>
</comment>
<dbReference type="FunFam" id="3.30.420.40:FF:000442">
    <property type="entry name" value="Pantothenate kinase 1"/>
    <property type="match status" value="1"/>
</dbReference>
<evidence type="ECO:0000256" key="15">
    <source>
        <dbReference type="ARBA" id="ARBA00029312"/>
    </source>
</evidence>
<dbReference type="Pfam" id="PF01937">
    <property type="entry name" value="ARMT1-like_dom"/>
    <property type="match status" value="1"/>
</dbReference>
<proteinExistence type="inferred from homology"/>
<evidence type="ECO:0000256" key="9">
    <source>
        <dbReference type="ARBA" id="ARBA00022741"/>
    </source>
</evidence>
<dbReference type="GO" id="GO:0005524">
    <property type="term" value="F:ATP binding"/>
    <property type="evidence" value="ECO:0007669"/>
    <property type="project" value="UniProtKB-UniRule"/>
</dbReference>
<dbReference type="Proteomes" id="UP000237347">
    <property type="component" value="Unassembled WGS sequence"/>
</dbReference>
<dbReference type="PANTHER" id="PTHR12280">
    <property type="entry name" value="PANTOTHENATE KINASE"/>
    <property type="match status" value="1"/>
</dbReference>
<evidence type="ECO:0000256" key="5">
    <source>
        <dbReference type="ARBA" id="ARBA00012102"/>
    </source>
</evidence>
<comment type="similarity">
    <text evidence="4">In the N-terminal section; belongs to the type II pantothenate kinase family.</text>
</comment>
<evidence type="ECO:0000256" key="6">
    <source>
        <dbReference type="ARBA" id="ARBA00022596"/>
    </source>
</evidence>
<comment type="catalytic activity">
    <reaction evidence="18">
        <text>(R)-pantothenate + ATP = (R)-4'-phosphopantothenate + ADP + H(+)</text>
        <dbReference type="Rhea" id="RHEA:16373"/>
        <dbReference type="ChEBI" id="CHEBI:10986"/>
        <dbReference type="ChEBI" id="CHEBI:15378"/>
        <dbReference type="ChEBI" id="CHEBI:29032"/>
        <dbReference type="ChEBI" id="CHEBI:30616"/>
        <dbReference type="ChEBI" id="CHEBI:456216"/>
        <dbReference type="EC" id="2.7.1.33"/>
    </reaction>
    <physiologicalReaction direction="left-to-right" evidence="18">
        <dbReference type="Rhea" id="RHEA:16374"/>
    </physiologicalReaction>
</comment>
<dbReference type="GO" id="GO:0005829">
    <property type="term" value="C:cytosol"/>
    <property type="evidence" value="ECO:0007669"/>
    <property type="project" value="TreeGrafter"/>
</dbReference>
<dbReference type="GO" id="GO:0046872">
    <property type="term" value="F:metal ion binding"/>
    <property type="evidence" value="ECO:0007669"/>
    <property type="project" value="UniProtKB-KW"/>
</dbReference>
<evidence type="ECO:0000256" key="13">
    <source>
        <dbReference type="ARBA" id="ARBA00022993"/>
    </source>
</evidence>
<evidence type="ECO:0000256" key="21">
    <source>
        <dbReference type="ARBA" id="ARBA00068274"/>
    </source>
</evidence>
<dbReference type="Pfam" id="PF03630">
    <property type="entry name" value="Fumble"/>
    <property type="match status" value="1"/>
</dbReference>
<keyword evidence="14" id="KW-0464">Manganese</keyword>
<evidence type="ECO:0000256" key="11">
    <source>
        <dbReference type="ARBA" id="ARBA00022801"/>
    </source>
</evidence>